<dbReference type="RefSeq" id="WP_217698759.1">
    <property type="nucleotide sequence ID" value="NZ_FUWH01000001.1"/>
</dbReference>
<organism evidence="2 3">
    <name type="scientific">Sediminibacterium ginsengisoli</name>
    <dbReference type="NCBI Taxonomy" id="413434"/>
    <lineage>
        <taxon>Bacteria</taxon>
        <taxon>Pseudomonadati</taxon>
        <taxon>Bacteroidota</taxon>
        <taxon>Chitinophagia</taxon>
        <taxon>Chitinophagales</taxon>
        <taxon>Chitinophagaceae</taxon>
        <taxon>Sediminibacterium</taxon>
    </lineage>
</organism>
<dbReference type="Pfam" id="PF13349">
    <property type="entry name" value="DUF4097"/>
    <property type="match status" value="1"/>
</dbReference>
<dbReference type="AlphaFoldDB" id="A0A1T4K0V3"/>
<evidence type="ECO:0000259" key="1">
    <source>
        <dbReference type="Pfam" id="PF13349"/>
    </source>
</evidence>
<reference evidence="2 3" key="1">
    <citation type="submission" date="2017-02" db="EMBL/GenBank/DDBJ databases">
        <authorList>
            <person name="Peterson S.W."/>
        </authorList>
    </citation>
    <scope>NUCLEOTIDE SEQUENCE [LARGE SCALE GENOMIC DNA]</scope>
    <source>
        <strain evidence="2 3">DSM 22335</strain>
    </source>
</reference>
<dbReference type="EMBL" id="FUWH01000001">
    <property type="protein sequence ID" value="SJZ35905.1"/>
    <property type="molecule type" value="Genomic_DNA"/>
</dbReference>
<dbReference type="STRING" id="413434.SAMN04488132_101359"/>
<gene>
    <name evidence="2" type="ORF">SAMN04488132_101359</name>
</gene>
<accession>A0A1T4K0V3</accession>
<proteinExistence type="predicted"/>
<protein>
    <recommendedName>
        <fullName evidence="1">DUF4097 domain-containing protein</fullName>
    </recommendedName>
</protein>
<dbReference type="InterPro" id="IPR025164">
    <property type="entry name" value="Toastrack_DUF4097"/>
</dbReference>
<feature type="domain" description="DUF4097" evidence="1">
    <location>
        <begin position="85"/>
        <end position="208"/>
    </location>
</feature>
<keyword evidence="3" id="KW-1185">Reference proteome</keyword>
<dbReference type="Proteomes" id="UP000190888">
    <property type="component" value="Unassembled WGS sequence"/>
</dbReference>
<name>A0A1T4K0V3_9BACT</name>
<evidence type="ECO:0000313" key="3">
    <source>
        <dbReference type="Proteomes" id="UP000190888"/>
    </source>
</evidence>
<evidence type="ECO:0000313" key="2">
    <source>
        <dbReference type="EMBL" id="SJZ35905.1"/>
    </source>
</evidence>
<sequence>MKKYIVTTLVAFAALVSVKAQEFKLAKSTGKIVINLSSVTVEGYSGNEIIFSSDKEANENDDRAKGLRPISGSGLTDNTGLGISVTEKDGVVEVTQVSAKNAQIKIKLPKAMSVSYSFSKVMNAGKGIFKNLESEIDVSVQYNSIQLENVTGPLAVKSVYGGVDVKFGENIKGPISVVSIYGYVDASIPVTTKANIKMSTSYGEILAASDLKIEIEKTGDMVSYSDKVKGKLNGGGFDLSLTSNYGKVYLRKN</sequence>